<feature type="compositionally biased region" description="Polar residues" evidence="1">
    <location>
        <begin position="321"/>
        <end position="333"/>
    </location>
</feature>
<evidence type="ECO:0000256" key="1">
    <source>
        <dbReference type="SAM" id="MobiDB-lite"/>
    </source>
</evidence>
<gene>
    <name evidence="2" type="ORF">JG688_00016378</name>
</gene>
<feature type="region of interest" description="Disordered" evidence="1">
    <location>
        <begin position="272"/>
        <end position="333"/>
    </location>
</feature>
<dbReference type="EMBL" id="JAENGY010002020">
    <property type="protein sequence ID" value="KAG6945794.1"/>
    <property type="molecule type" value="Genomic_DNA"/>
</dbReference>
<reference evidence="2" key="1">
    <citation type="submission" date="2021-01" db="EMBL/GenBank/DDBJ databases">
        <title>Phytophthora aleatoria, a newly-described species from Pinus radiata is distinct from Phytophthora cactorum isolates based on comparative genomics.</title>
        <authorList>
            <person name="Mcdougal R."/>
            <person name="Panda P."/>
            <person name="Williams N."/>
            <person name="Studholme D.J."/>
        </authorList>
    </citation>
    <scope>NUCLEOTIDE SEQUENCE</scope>
    <source>
        <strain evidence="2">NZFS 4037</strain>
    </source>
</reference>
<feature type="compositionally biased region" description="Polar residues" evidence="1">
    <location>
        <begin position="1"/>
        <end position="12"/>
    </location>
</feature>
<feature type="region of interest" description="Disordered" evidence="1">
    <location>
        <begin position="137"/>
        <end position="183"/>
    </location>
</feature>
<dbReference type="AlphaFoldDB" id="A0A8J5MCH4"/>
<protein>
    <submittedName>
        <fullName evidence="2">Uncharacterized protein</fullName>
    </submittedName>
</protein>
<feature type="region of interest" description="Disordered" evidence="1">
    <location>
        <begin position="1"/>
        <end position="63"/>
    </location>
</feature>
<feature type="compositionally biased region" description="Basic residues" evidence="1">
    <location>
        <begin position="50"/>
        <end position="63"/>
    </location>
</feature>
<evidence type="ECO:0000313" key="3">
    <source>
        <dbReference type="Proteomes" id="UP000709295"/>
    </source>
</evidence>
<evidence type="ECO:0000313" key="2">
    <source>
        <dbReference type="EMBL" id="KAG6945794.1"/>
    </source>
</evidence>
<feature type="compositionally biased region" description="Low complexity" evidence="1">
    <location>
        <begin position="164"/>
        <end position="175"/>
    </location>
</feature>
<name>A0A8J5MCH4_9STRA</name>
<organism evidence="2 3">
    <name type="scientific">Phytophthora aleatoria</name>
    <dbReference type="NCBI Taxonomy" id="2496075"/>
    <lineage>
        <taxon>Eukaryota</taxon>
        <taxon>Sar</taxon>
        <taxon>Stramenopiles</taxon>
        <taxon>Oomycota</taxon>
        <taxon>Peronosporomycetes</taxon>
        <taxon>Peronosporales</taxon>
        <taxon>Peronosporaceae</taxon>
        <taxon>Phytophthora</taxon>
    </lineage>
</organism>
<sequence>MKSSPATATANYGNAGKAPVAQQKEKRDRVDFSDDDATGRPKTRELKTAVHQRPRTKSVTNRKRCRPYDEVNDAELVMASTEQATASDAGVDDRDTGPYTVPMRQRATRATCWGTTRGIAQIRRPRRRRARTCSNGIRRRLRETTSERSSGDTACGDSDDSRIGATSGATATNGGDNETRVVNPAVVDNGQNELMIKAMMVNKMSVRDGDRASRYVATVRPDVAAVWYVRKDREAGQRVHDVRGQRTDDIDEEGATGEGAMCVEPVFEAGKGTRAETTGASMNTKASMDEETSVSEDETAEAARSEQAVDGEATMADGVSVTYSSATDESQEK</sequence>
<feature type="compositionally biased region" description="Acidic residues" evidence="1">
    <location>
        <begin position="289"/>
        <end position="300"/>
    </location>
</feature>
<comment type="caution">
    <text evidence="2">The sequence shown here is derived from an EMBL/GenBank/DDBJ whole genome shotgun (WGS) entry which is preliminary data.</text>
</comment>
<keyword evidence="3" id="KW-1185">Reference proteome</keyword>
<feature type="compositionally biased region" description="Polar residues" evidence="1">
    <location>
        <begin position="275"/>
        <end position="286"/>
    </location>
</feature>
<proteinExistence type="predicted"/>
<accession>A0A8J5MCH4</accession>
<feature type="compositionally biased region" description="Basic and acidic residues" evidence="1">
    <location>
        <begin position="23"/>
        <end position="48"/>
    </location>
</feature>
<dbReference type="Proteomes" id="UP000709295">
    <property type="component" value="Unassembled WGS sequence"/>
</dbReference>